<feature type="transmembrane region" description="Helical" evidence="1">
    <location>
        <begin position="845"/>
        <end position="864"/>
    </location>
</feature>
<proteinExistence type="predicted"/>
<dbReference type="Proteomes" id="UP000239001">
    <property type="component" value="Unassembled WGS sequence"/>
</dbReference>
<feature type="transmembrane region" description="Helical" evidence="1">
    <location>
        <begin position="390"/>
        <end position="411"/>
    </location>
</feature>
<feature type="transmembrane region" description="Helical" evidence="1">
    <location>
        <begin position="12"/>
        <end position="36"/>
    </location>
</feature>
<dbReference type="Pfam" id="PF00873">
    <property type="entry name" value="ACR_tran"/>
    <property type="match status" value="1"/>
</dbReference>
<feature type="transmembrane region" description="Helical" evidence="1">
    <location>
        <begin position="464"/>
        <end position="491"/>
    </location>
</feature>
<dbReference type="PANTHER" id="PTHR32063:SF77">
    <property type="entry name" value="ACR FAMILY TRANSPORT PROTEIN"/>
    <property type="match status" value="1"/>
</dbReference>
<dbReference type="RefSeq" id="WP_106456140.1">
    <property type="nucleotide sequence ID" value="NZ_PXOH01000005.1"/>
</dbReference>
<keyword evidence="1" id="KW-0472">Membrane</keyword>
<dbReference type="Gene3D" id="3.30.2090.10">
    <property type="entry name" value="Multidrug efflux transporter AcrB TolC docking domain, DN and DC subdomains"/>
    <property type="match status" value="2"/>
</dbReference>
<organism evidence="2 3">
    <name type="scientific">Aphanothece hegewaldii CCALA 016</name>
    <dbReference type="NCBI Taxonomy" id="2107694"/>
    <lineage>
        <taxon>Bacteria</taxon>
        <taxon>Bacillati</taxon>
        <taxon>Cyanobacteriota</taxon>
        <taxon>Cyanophyceae</taxon>
        <taxon>Oscillatoriophycideae</taxon>
        <taxon>Chroococcales</taxon>
        <taxon>Aphanothecaceae</taxon>
        <taxon>Aphanothece</taxon>
    </lineage>
</organism>
<comment type="caution">
    <text evidence="2">The sequence shown here is derived from an EMBL/GenBank/DDBJ whole genome shotgun (WGS) entry which is preliminary data.</text>
</comment>
<keyword evidence="1" id="KW-1133">Transmembrane helix</keyword>
<dbReference type="EMBL" id="PXOH01000005">
    <property type="protein sequence ID" value="PSF38175.1"/>
    <property type="molecule type" value="Genomic_DNA"/>
</dbReference>
<dbReference type="SUPFAM" id="SSF82714">
    <property type="entry name" value="Multidrug efflux transporter AcrB TolC docking domain, DN and DC subdomains"/>
    <property type="match status" value="2"/>
</dbReference>
<dbReference type="OrthoDB" id="9791035at2"/>
<accession>A0A2T1M0Q3</accession>
<protein>
    <submittedName>
        <fullName evidence="2">ABC transporter permease</fullName>
    </submittedName>
</protein>
<keyword evidence="3" id="KW-1185">Reference proteome</keyword>
<dbReference type="Gene3D" id="3.30.70.1440">
    <property type="entry name" value="Multidrug efflux transporter AcrB pore domain"/>
    <property type="match status" value="1"/>
</dbReference>
<dbReference type="GO" id="GO:0042910">
    <property type="term" value="F:xenobiotic transmembrane transporter activity"/>
    <property type="evidence" value="ECO:0007669"/>
    <property type="project" value="TreeGrafter"/>
</dbReference>
<evidence type="ECO:0000313" key="3">
    <source>
        <dbReference type="Proteomes" id="UP000239001"/>
    </source>
</evidence>
<dbReference type="SUPFAM" id="SSF82866">
    <property type="entry name" value="Multidrug efflux transporter AcrB transmembrane domain"/>
    <property type="match status" value="2"/>
</dbReference>
<feature type="transmembrane region" description="Helical" evidence="1">
    <location>
        <begin position="871"/>
        <end position="891"/>
    </location>
</feature>
<reference evidence="2 3" key="1">
    <citation type="submission" date="2018-03" db="EMBL/GenBank/DDBJ databases">
        <title>The ancient ancestry and fast evolution of plastids.</title>
        <authorList>
            <person name="Moore K.R."/>
            <person name="Magnabosco C."/>
            <person name="Momper L."/>
            <person name="Gold D.A."/>
            <person name="Bosak T."/>
            <person name="Fournier G.P."/>
        </authorList>
    </citation>
    <scope>NUCLEOTIDE SEQUENCE [LARGE SCALE GENOMIC DNA]</scope>
    <source>
        <strain evidence="2 3">CCALA 016</strain>
    </source>
</reference>
<evidence type="ECO:0000256" key="1">
    <source>
        <dbReference type="SAM" id="Phobius"/>
    </source>
</evidence>
<feature type="transmembrane region" description="Helical" evidence="1">
    <location>
        <begin position="523"/>
        <end position="543"/>
    </location>
</feature>
<dbReference type="PRINTS" id="PR00702">
    <property type="entry name" value="ACRIFLAVINRP"/>
</dbReference>
<feature type="transmembrane region" description="Helical" evidence="1">
    <location>
        <begin position="361"/>
        <end position="378"/>
    </location>
</feature>
<gene>
    <name evidence="2" type="ORF">C7H19_06800</name>
</gene>
<dbReference type="Gene3D" id="3.30.70.1320">
    <property type="entry name" value="Multidrug efflux transporter AcrB pore domain like"/>
    <property type="match status" value="1"/>
</dbReference>
<feature type="transmembrane region" description="Helical" evidence="1">
    <location>
        <begin position="943"/>
        <end position="962"/>
    </location>
</feature>
<keyword evidence="1" id="KW-0812">Transmembrane</keyword>
<feature type="transmembrane region" description="Helical" evidence="1">
    <location>
        <begin position="897"/>
        <end position="922"/>
    </location>
</feature>
<dbReference type="InterPro" id="IPR001036">
    <property type="entry name" value="Acrflvin-R"/>
</dbReference>
<dbReference type="Gene3D" id="3.30.70.1430">
    <property type="entry name" value="Multidrug efflux transporter AcrB pore domain"/>
    <property type="match status" value="2"/>
</dbReference>
<evidence type="ECO:0000313" key="2">
    <source>
        <dbReference type="EMBL" id="PSF38175.1"/>
    </source>
</evidence>
<dbReference type="GO" id="GO:0005886">
    <property type="term" value="C:plasma membrane"/>
    <property type="evidence" value="ECO:0007669"/>
    <property type="project" value="TreeGrafter"/>
</dbReference>
<dbReference type="SUPFAM" id="SSF82693">
    <property type="entry name" value="Multidrug efflux transporter AcrB pore domain, PN1, PN2, PC1 and PC2 subdomains"/>
    <property type="match status" value="3"/>
</dbReference>
<dbReference type="AlphaFoldDB" id="A0A2T1M0Q3"/>
<feature type="transmembrane region" description="Helical" evidence="1">
    <location>
        <begin position="432"/>
        <end position="452"/>
    </location>
</feature>
<name>A0A2T1M0Q3_9CHRO</name>
<dbReference type="InterPro" id="IPR027463">
    <property type="entry name" value="AcrB_DN_DC_subdom"/>
</dbReference>
<reference evidence="2 3" key="2">
    <citation type="submission" date="2018-03" db="EMBL/GenBank/DDBJ databases">
        <authorList>
            <person name="Keele B.F."/>
        </authorList>
    </citation>
    <scope>NUCLEOTIDE SEQUENCE [LARGE SCALE GENOMIC DNA]</scope>
    <source>
        <strain evidence="2 3">CCALA 016</strain>
    </source>
</reference>
<feature type="transmembrane region" description="Helical" evidence="1">
    <location>
        <begin position="336"/>
        <end position="354"/>
    </location>
</feature>
<feature type="transmembrane region" description="Helical" evidence="1">
    <location>
        <begin position="974"/>
        <end position="1000"/>
    </location>
</feature>
<dbReference type="PANTHER" id="PTHR32063">
    <property type="match status" value="1"/>
</dbReference>
<dbReference type="Gene3D" id="1.20.1640.10">
    <property type="entry name" value="Multidrug efflux transporter AcrB transmembrane domain"/>
    <property type="match status" value="2"/>
</dbReference>
<sequence>MSFNLSTWSIKNPIPILVSFLVLALAGWFSFISLGIDRNPNIDVPAVIITVTQPGAGPVELETQVTKKIEDAVAGLGNIDQISSNVAESSSTTTVNFVLGTDSNQATNDVRNAVAQIRQDLPQDINEPIVKRLEFSGGSVITYAISSDKRSVEELSDLVDRRISRVLANVQGVAQVDRIGGVDREIRVDLDPSRLLAYGITATQVNEQIRNFNINLPGGRSEVGGSEQTVRTLGSAKTVADLKNYRIVLPNGDNVPLENLGKVEDSFADPRSSAYFNGKPVVGFSVLRSTGSTLVTVEEEVRKAIANLEQSLPDDLKFNLVFTRAKDIQESYQGTLNDLISGCILTVIVVGLFLRDWRMTLITAIALPLSIIPTFWVMQAFGYTLNGMTLLGLALAIGNLVDDAVCMVENIDTHLLEGKTPYQAAIDASSEIGLAVLASAATIIAVFLPVAFMGGIPGQFFKPFGVTVSVSTIFSSLVAVTITPMVSAYVLKPKRVQNLDQNTYTSGWGIYSRLLKWALHHRITTLIIAIAFFIGSLQLIPFIPQGLFSNPDTGLSTVSVDLPPGSTLADTTKVVQETTQLLRNNSEVSSVLANIGGSKVNTATVYVNLIPKDERNISQQEFEEKMRLEFREIPGARVSFRSQGAGGGSKDVSIVLKSENGELLEQTANTIERQMRSVPGLVEVTSSISLVKPEIIITPDPIRAADQNVSVQAIARTASLALIGDNDSNLAKFNLSDRQIPIRVKIASIERSEIDTLKNLRVPSSDGILVPLNSVANISLGSGPAEIERFNRSRRVELGANLEGLSLGQALTKIRALPAMNPLPAEVTEEPFGEAKIMRDIFSRFLGALGLAVLGIYGVLVLLYNNFLYPVAILAALPLSIGGAFLGLLIAQKELGLFALIGIVLLMGLVTKNAILLVDFALAALQEGKSQYKATLEAGISRLRPIMMTSVSTIIGMIPIALEWGADGETRSPMAIAVIGGFTTSTLLTLIVVPVIFTYIDTFYQRLKNMFVKKGKKEVREYSELN</sequence>